<reference evidence="6 7" key="1">
    <citation type="submission" date="2016-09" db="EMBL/GenBank/DDBJ databases">
        <authorList>
            <person name="Capua I."/>
            <person name="De Benedictis P."/>
            <person name="Joannis T."/>
            <person name="Lombin L.H."/>
            <person name="Cattoli G."/>
        </authorList>
    </citation>
    <scope>NUCLEOTIDE SEQUENCE [LARGE SCALE GENOMIC DNA]</scope>
    <source>
        <strain evidence="6 7">LMG 25899</strain>
    </source>
</reference>
<dbReference type="STRING" id="762845.BCR26_11605"/>
<keyword evidence="3" id="KW-0238">DNA-binding</keyword>
<dbReference type="EMBL" id="MIEK01000014">
    <property type="protein sequence ID" value="OEH82863.1"/>
    <property type="molecule type" value="Genomic_DNA"/>
</dbReference>
<dbReference type="InterPro" id="IPR051054">
    <property type="entry name" value="SorC_transcr_regulators"/>
</dbReference>
<evidence type="ECO:0000256" key="1">
    <source>
        <dbReference type="ARBA" id="ARBA00010466"/>
    </source>
</evidence>
<evidence type="ECO:0000256" key="2">
    <source>
        <dbReference type="ARBA" id="ARBA00023015"/>
    </source>
</evidence>
<dbReference type="GO" id="GO:0003677">
    <property type="term" value="F:DNA binding"/>
    <property type="evidence" value="ECO:0007669"/>
    <property type="project" value="UniProtKB-KW"/>
</dbReference>
<evidence type="ECO:0000313" key="6">
    <source>
        <dbReference type="EMBL" id="OEH82863.1"/>
    </source>
</evidence>
<dbReference type="InterPro" id="IPR007324">
    <property type="entry name" value="Sugar-bd_dom_put"/>
</dbReference>
<comment type="similarity">
    <text evidence="1">Belongs to the SorC transcriptional regulatory family.</text>
</comment>
<evidence type="ECO:0000313" key="7">
    <source>
        <dbReference type="Proteomes" id="UP000095256"/>
    </source>
</evidence>
<keyword evidence="7" id="KW-1185">Reference proteome</keyword>
<name>A0A1E5KYG8_9ENTE</name>
<dbReference type="Gene3D" id="3.40.50.1360">
    <property type="match status" value="1"/>
</dbReference>
<dbReference type="RefSeq" id="WP_069698212.1">
    <property type="nucleotide sequence ID" value="NZ_JAGGMA010000050.1"/>
</dbReference>
<evidence type="ECO:0000259" key="5">
    <source>
        <dbReference type="Pfam" id="PF04198"/>
    </source>
</evidence>
<accession>A0A1E5KYG8</accession>
<dbReference type="OrthoDB" id="58802at2"/>
<dbReference type="SUPFAM" id="SSF100950">
    <property type="entry name" value="NagB/RpiA/CoA transferase-like"/>
    <property type="match status" value="1"/>
</dbReference>
<feature type="domain" description="Sugar-binding" evidence="5">
    <location>
        <begin position="57"/>
        <end position="309"/>
    </location>
</feature>
<proteinExistence type="inferred from homology"/>
<evidence type="ECO:0000256" key="4">
    <source>
        <dbReference type="ARBA" id="ARBA00023163"/>
    </source>
</evidence>
<dbReference type="PANTHER" id="PTHR34294">
    <property type="entry name" value="TRANSCRIPTIONAL REGULATOR-RELATED"/>
    <property type="match status" value="1"/>
</dbReference>
<sequence>MASNVSLLLKVAELYYVEGMNQNEIAKIIGVSRPSISRLLEEAREEGIVKISIEAPFQRNNGLALELRKKFELKEIIVVKDLEEYKYNMENIGKAAADYLEGIIHDTVILGISWGKAVEVLVDHFAQSQLKNSLAIQLNGSLGSEGSGKDGNELVYELGQKLGGKYEFFNAPAYVDSKELQVALFRQPQIEEIVKLGRKMTIAYGGIGNLAVEHNTLVAAGILDNEDLVTLRGEGAVGTMMGRAFDLAGNEVLYKNRFPVSGELDILRNTPISIGAVASKERAKAVLGAIRGRLINVLICDEELARELLTL</sequence>
<keyword evidence="2" id="KW-0805">Transcription regulation</keyword>
<gene>
    <name evidence="6" type="ORF">BCR26_11605</name>
</gene>
<dbReference type="InterPro" id="IPR037171">
    <property type="entry name" value="NagB/RpiA_transferase-like"/>
</dbReference>
<dbReference type="Pfam" id="PF04198">
    <property type="entry name" value="Sugar-bind"/>
    <property type="match status" value="1"/>
</dbReference>
<dbReference type="GO" id="GO:0030246">
    <property type="term" value="F:carbohydrate binding"/>
    <property type="evidence" value="ECO:0007669"/>
    <property type="project" value="InterPro"/>
</dbReference>
<comment type="caution">
    <text evidence="6">The sequence shown here is derived from an EMBL/GenBank/DDBJ whole genome shotgun (WGS) entry which is preliminary data.</text>
</comment>
<keyword evidence="4" id="KW-0804">Transcription</keyword>
<dbReference type="Proteomes" id="UP000095256">
    <property type="component" value="Unassembled WGS sequence"/>
</dbReference>
<evidence type="ECO:0000256" key="3">
    <source>
        <dbReference type="ARBA" id="ARBA00023125"/>
    </source>
</evidence>
<dbReference type="Gene3D" id="1.10.10.60">
    <property type="entry name" value="Homeodomain-like"/>
    <property type="match status" value="1"/>
</dbReference>
<dbReference type="PANTHER" id="PTHR34294:SF1">
    <property type="entry name" value="TRANSCRIPTIONAL REGULATOR LSRR"/>
    <property type="match status" value="1"/>
</dbReference>
<organism evidence="6 7">
    <name type="scientific">Enterococcus rivorum</name>
    <dbReference type="NCBI Taxonomy" id="762845"/>
    <lineage>
        <taxon>Bacteria</taxon>
        <taxon>Bacillati</taxon>
        <taxon>Bacillota</taxon>
        <taxon>Bacilli</taxon>
        <taxon>Lactobacillales</taxon>
        <taxon>Enterococcaceae</taxon>
        <taxon>Enterococcus</taxon>
    </lineage>
</organism>
<dbReference type="AlphaFoldDB" id="A0A1E5KYG8"/>
<protein>
    <recommendedName>
        <fullName evidence="5">Sugar-binding domain-containing protein</fullName>
    </recommendedName>
</protein>